<dbReference type="EMBL" id="CP002026">
    <property type="protein sequence ID" value="ADH89287.1"/>
    <property type="molecule type" value="Genomic_DNA"/>
</dbReference>
<dbReference type="eggNOG" id="COG0835">
    <property type="taxonomic scope" value="Bacteria"/>
</dbReference>
<dbReference type="PROSITE" id="PS50851">
    <property type="entry name" value="CHEW"/>
    <property type="match status" value="1"/>
</dbReference>
<evidence type="ECO:0000313" key="2">
    <source>
        <dbReference type="EMBL" id="ADH89287.1"/>
    </source>
</evidence>
<evidence type="ECO:0000259" key="1">
    <source>
        <dbReference type="PROSITE" id="PS50851"/>
    </source>
</evidence>
<dbReference type="Gene3D" id="2.40.50.180">
    <property type="entry name" value="CheA-289, Domain 4"/>
    <property type="match status" value="1"/>
</dbReference>
<dbReference type="Gene3D" id="2.30.30.40">
    <property type="entry name" value="SH3 Domains"/>
    <property type="match status" value="1"/>
</dbReference>
<feature type="domain" description="CheW-like" evidence="1">
    <location>
        <begin position="59"/>
        <end position="193"/>
    </location>
</feature>
<dbReference type="GO" id="GO:0006935">
    <property type="term" value="P:chemotaxis"/>
    <property type="evidence" value="ECO:0007669"/>
    <property type="project" value="InterPro"/>
</dbReference>
<gene>
    <name evidence="2" type="ordered locus">Snov_1988</name>
</gene>
<accession>D7A026</accession>
<sequence>MTDRTEPGAGFGWKQVHARLTESATRLAGGLTEEEIAERLARRTRELAALETADAAAQRRDVVVFGRAGERYAIEVAHAVAVAPVGNLVPLPDVEAPHVGIMTYQGLLYAVVDPNALADRAAASTAAPGFVILINDPASAVGIAADVVFGVARVAAETLDASPARPSLIATVLPDGASLLSPDAVTRNARLVVDHRQRDTLST</sequence>
<dbReference type="GO" id="GO:0007165">
    <property type="term" value="P:signal transduction"/>
    <property type="evidence" value="ECO:0007669"/>
    <property type="project" value="InterPro"/>
</dbReference>
<dbReference type="Pfam" id="PF01584">
    <property type="entry name" value="CheW"/>
    <property type="match status" value="1"/>
</dbReference>
<dbReference type="KEGG" id="sno:Snov_1988"/>
<dbReference type="OrthoDB" id="3291462at2"/>
<name>D7A026_ANCN5</name>
<dbReference type="AlphaFoldDB" id="D7A026"/>
<dbReference type="RefSeq" id="WP_013166791.1">
    <property type="nucleotide sequence ID" value="NC_014217.1"/>
</dbReference>
<reference evidence="2 3" key="1">
    <citation type="journal article" date="2012" name="Stand. Genomic Sci.">
        <title>Complete genome sequence of the facultatively chemolithoautotrophic and methylotrophic alpha Proteobacterium Starkeya novella type strain (ATCC 8093(T)).</title>
        <authorList>
            <person name="Kappler U."/>
            <person name="Davenport K."/>
            <person name="Beatson S."/>
            <person name="Lucas S."/>
            <person name="Lapidus A."/>
            <person name="Copeland A."/>
            <person name="Berry K.W."/>
            <person name="Glavina Del Rio T."/>
            <person name="Hammon N."/>
            <person name="Dalin E."/>
            <person name="Tice H."/>
            <person name="Pitluck S."/>
            <person name="Richardson P."/>
            <person name="Bruce D."/>
            <person name="Goodwin L.A."/>
            <person name="Han C."/>
            <person name="Tapia R."/>
            <person name="Detter J.C."/>
            <person name="Chang Y.J."/>
            <person name="Jeffries C.D."/>
            <person name="Land M."/>
            <person name="Hauser L."/>
            <person name="Kyrpides N.C."/>
            <person name="Goker M."/>
            <person name="Ivanova N."/>
            <person name="Klenk H.P."/>
            <person name="Woyke T."/>
        </authorList>
    </citation>
    <scope>NUCLEOTIDE SEQUENCE [LARGE SCALE GENOMIC DNA]</scope>
    <source>
        <strain evidence="3">ATCC 8093 / DSM 506 / JCM 20403 / CCM 1077 / IAM 12100 / NBRC 12443 / NCIMB 10456</strain>
    </source>
</reference>
<dbReference type="InterPro" id="IPR002545">
    <property type="entry name" value="CheW-lke_dom"/>
</dbReference>
<protein>
    <submittedName>
        <fullName evidence="2">CheW protein</fullName>
    </submittedName>
</protein>
<dbReference type="SUPFAM" id="SSF50341">
    <property type="entry name" value="CheW-like"/>
    <property type="match status" value="1"/>
</dbReference>
<dbReference type="STRING" id="639283.Snov_1988"/>
<dbReference type="Proteomes" id="UP000006633">
    <property type="component" value="Chromosome"/>
</dbReference>
<proteinExistence type="predicted"/>
<keyword evidence="3" id="KW-1185">Reference proteome</keyword>
<dbReference type="HOGENOM" id="CLU_1348246_0_0_5"/>
<evidence type="ECO:0000313" key="3">
    <source>
        <dbReference type="Proteomes" id="UP000006633"/>
    </source>
</evidence>
<organism evidence="2 3">
    <name type="scientific">Ancylobacter novellus (strain ATCC 8093 / DSM 506 / JCM 20403 / CCM 1077 / IAM 12100 / NBRC 12443 / NCIMB 10456)</name>
    <name type="common">Starkeya novella</name>
    <dbReference type="NCBI Taxonomy" id="639283"/>
    <lineage>
        <taxon>Bacteria</taxon>
        <taxon>Pseudomonadati</taxon>
        <taxon>Pseudomonadota</taxon>
        <taxon>Alphaproteobacteria</taxon>
        <taxon>Hyphomicrobiales</taxon>
        <taxon>Xanthobacteraceae</taxon>
        <taxon>Ancylobacter</taxon>
    </lineage>
</organism>
<dbReference type="InterPro" id="IPR036061">
    <property type="entry name" value="CheW-like_dom_sf"/>
</dbReference>